<dbReference type="Ensembl" id="ENSTGUT00000014156.2">
    <property type="protein sequence ID" value="ENSTGUP00000013997.2"/>
    <property type="gene ID" value="ENSTGUG00000013594.2"/>
</dbReference>
<reference evidence="4" key="3">
    <citation type="submission" date="2025-09" db="UniProtKB">
        <authorList>
            <consortium name="Ensembl"/>
        </authorList>
    </citation>
    <scope>IDENTIFICATION</scope>
</reference>
<feature type="domain" description="Calponin-homology (CH)" evidence="3">
    <location>
        <begin position="24"/>
        <end position="136"/>
    </location>
</feature>
<dbReference type="AlphaFoldDB" id="H0ZTQ0"/>
<evidence type="ECO:0000313" key="4">
    <source>
        <dbReference type="Ensembl" id="ENSTGUP00000013997.2"/>
    </source>
</evidence>
<dbReference type="GO" id="GO:0000122">
    <property type="term" value="P:negative regulation of transcription by RNA polymerase II"/>
    <property type="evidence" value="ECO:0007669"/>
    <property type="project" value="Ensembl"/>
</dbReference>
<dbReference type="FunCoup" id="H0ZTQ0">
    <property type="interactions" value="16"/>
</dbReference>
<dbReference type="Proteomes" id="UP000007754">
    <property type="component" value="Chromosome 1"/>
</dbReference>
<dbReference type="SMART" id="SM00033">
    <property type="entry name" value="CH"/>
    <property type="match status" value="1"/>
</dbReference>
<dbReference type="GO" id="GO:0015629">
    <property type="term" value="C:actin cytoskeleton"/>
    <property type="evidence" value="ECO:0007669"/>
    <property type="project" value="TreeGrafter"/>
</dbReference>
<name>H0ZTQ0_TAEGU</name>
<protein>
    <submittedName>
        <fullName evidence="4">Transgelin 3</fullName>
    </submittedName>
</protein>
<dbReference type="SUPFAM" id="SSF47576">
    <property type="entry name" value="Calponin-homology domain, CH-domain"/>
    <property type="match status" value="1"/>
</dbReference>
<dbReference type="InterPro" id="IPR001715">
    <property type="entry name" value="CH_dom"/>
</dbReference>
<reference evidence="4 5" key="1">
    <citation type="journal article" date="2010" name="Nature">
        <title>The genome of a songbird.</title>
        <authorList>
            <person name="Warren W.C."/>
            <person name="Clayton D.F."/>
            <person name="Ellegren H."/>
            <person name="Arnold A.P."/>
            <person name="Hillier L.W."/>
            <person name="Kunstner A."/>
            <person name="Searle S."/>
            <person name="White S."/>
            <person name="Vilella A.J."/>
            <person name="Fairley S."/>
            <person name="Heger A."/>
            <person name="Kong L."/>
            <person name="Ponting C.P."/>
            <person name="Jarvis E.D."/>
            <person name="Mello C.V."/>
            <person name="Minx P."/>
            <person name="Lovell P."/>
            <person name="Velho T.A."/>
            <person name="Ferris M."/>
            <person name="Balakrishnan C.N."/>
            <person name="Sinha S."/>
            <person name="Blatti C."/>
            <person name="London S.E."/>
            <person name="Li Y."/>
            <person name="Lin Y.C."/>
            <person name="George J."/>
            <person name="Sweedler J."/>
            <person name="Southey B."/>
            <person name="Gunaratne P."/>
            <person name="Watson M."/>
            <person name="Nam K."/>
            <person name="Backstrom N."/>
            <person name="Smeds L."/>
            <person name="Nabholz B."/>
            <person name="Itoh Y."/>
            <person name="Whitney O."/>
            <person name="Pfenning A.R."/>
            <person name="Howard J."/>
            <person name="Volker M."/>
            <person name="Skinner B.M."/>
            <person name="Griffin D.K."/>
            <person name="Ye L."/>
            <person name="McLaren W.M."/>
            <person name="Flicek P."/>
            <person name="Quesada V."/>
            <person name="Velasco G."/>
            <person name="Lopez-Otin C."/>
            <person name="Puente X.S."/>
            <person name="Olender T."/>
            <person name="Lancet D."/>
            <person name="Smit A.F."/>
            <person name="Hubley R."/>
            <person name="Konkel M.K."/>
            <person name="Walker J.A."/>
            <person name="Batzer M.A."/>
            <person name="Gu W."/>
            <person name="Pollock D.D."/>
            <person name="Chen L."/>
            <person name="Cheng Z."/>
            <person name="Eichler E.E."/>
            <person name="Stapley J."/>
            <person name="Slate J."/>
            <person name="Ekblom R."/>
            <person name="Birkhead T."/>
            <person name="Burke T."/>
            <person name="Burt D."/>
            <person name="Scharff C."/>
            <person name="Adam I."/>
            <person name="Richard H."/>
            <person name="Sultan M."/>
            <person name="Soldatov A."/>
            <person name="Lehrach H."/>
            <person name="Edwards S.V."/>
            <person name="Yang S.P."/>
            <person name="Li X."/>
            <person name="Graves T."/>
            <person name="Fulton L."/>
            <person name="Nelson J."/>
            <person name="Chinwalla A."/>
            <person name="Hou S."/>
            <person name="Mardis E.R."/>
            <person name="Wilson R.K."/>
        </authorList>
    </citation>
    <scope>NUCLEOTIDE SEQUENCE [LARGE SCALE GENOMIC DNA]</scope>
</reference>
<evidence type="ECO:0000313" key="5">
    <source>
        <dbReference type="Proteomes" id="UP000007754"/>
    </source>
</evidence>
<dbReference type="PANTHER" id="PTHR47385:SF10">
    <property type="entry name" value="TRANSGELIN-3"/>
    <property type="match status" value="1"/>
</dbReference>
<dbReference type="PANTHER" id="PTHR47385">
    <property type="entry name" value="CALPONIN"/>
    <property type="match status" value="1"/>
</dbReference>
<keyword evidence="5" id="KW-1185">Reference proteome</keyword>
<dbReference type="InterPro" id="IPR003096">
    <property type="entry name" value="SM22_calponin"/>
</dbReference>
<dbReference type="CDD" id="cd21281">
    <property type="entry name" value="CH_TAGLN3"/>
    <property type="match status" value="1"/>
</dbReference>
<sequence length="229" mass="26136">MANRGPSYGLSREVQEKIEQKYDAELESRLVNWIIVQCGEQIEHPPPGRQHFQTWLMDGTLLCKLINSLHPKGNEPIAKISESKMAFKQMEQISQFLKAAEIYGVRTTDIFQTVDLWEGKDMAAVQRTLMALGSLAVTKDDGCYKGDPSWFHSTAESTRIFRRAASAGTERNRPSDGQQQRSITVGYDRLWDAKADYLKASLSVEKTLFLQHGPLRKKKKKKEKRKNAY</sequence>
<comment type="similarity">
    <text evidence="1">Belongs to the calponin family.</text>
</comment>
<dbReference type="InterPro" id="IPR050606">
    <property type="entry name" value="Calponin-like"/>
</dbReference>
<dbReference type="PRINTS" id="PR00888">
    <property type="entry name" value="SM22CALPONIN"/>
</dbReference>
<keyword evidence="2" id="KW-0597">Phosphoprotein</keyword>
<dbReference type="Gene3D" id="1.10.418.10">
    <property type="entry name" value="Calponin-like domain"/>
    <property type="match status" value="1"/>
</dbReference>
<evidence type="ECO:0000259" key="3">
    <source>
        <dbReference type="PROSITE" id="PS50021"/>
    </source>
</evidence>
<dbReference type="InterPro" id="IPR036872">
    <property type="entry name" value="CH_dom_sf"/>
</dbReference>
<dbReference type="GeneTree" id="ENSGT00940000159385"/>
<dbReference type="Pfam" id="PF00307">
    <property type="entry name" value="CH"/>
    <property type="match status" value="1"/>
</dbReference>
<organism evidence="4 5">
    <name type="scientific">Taeniopygia guttata</name>
    <name type="common">Zebra finch</name>
    <name type="synonym">Poephila guttata</name>
    <dbReference type="NCBI Taxonomy" id="59729"/>
    <lineage>
        <taxon>Eukaryota</taxon>
        <taxon>Metazoa</taxon>
        <taxon>Chordata</taxon>
        <taxon>Craniata</taxon>
        <taxon>Vertebrata</taxon>
        <taxon>Euteleostomi</taxon>
        <taxon>Archelosauria</taxon>
        <taxon>Archosauria</taxon>
        <taxon>Dinosauria</taxon>
        <taxon>Saurischia</taxon>
        <taxon>Theropoda</taxon>
        <taxon>Coelurosauria</taxon>
        <taxon>Aves</taxon>
        <taxon>Neognathae</taxon>
        <taxon>Neoaves</taxon>
        <taxon>Telluraves</taxon>
        <taxon>Australaves</taxon>
        <taxon>Passeriformes</taxon>
        <taxon>Passeroidea</taxon>
        <taxon>Estrildidae</taxon>
        <taxon>Estrildinae</taxon>
        <taxon>Taeniopygia</taxon>
    </lineage>
</organism>
<dbReference type="PROSITE" id="PS50021">
    <property type="entry name" value="CH"/>
    <property type="match status" value="1"/>
</dbReference>
<dbReference type="FunFam" id="1.10.418.10:FF:000039">
    <property type="entry name" value="Transgelin"/>
    <property type="match status" value="1"/>
</dbReference>
<dbReference type="InParanoid" id="H0ZTQ0"/>
<dbReference type="GO" id="GO:0005634">
    <property type="term" value="C:nucleus"/>
    <property type="evidence" value="ECO:0007669"/>
    <property type="project" value="Ensembl"/>
</dbReference>
<reference evidence="4" key="2">
    <citation type="submission" date="2025-08" db="UniProtKB">
        <authorList>
            <consortium name="Ensembl"/>
        </authorList>
    </citation>
    <scope>IDENTIFICATION</scope>
</reference>
<gene>
    <name evidence="4" type="primary">TAGLN3</name>
</gene>
<dbReference type="PRINTS" id="PR00890">
    <property type="entry name" value="TRANSGELIN"/>
</dbReference>
<evidence type="ECO:0000256" key="2">
    <source>
        <dbReference type="ARBA" id="ARBA00022553"/>
    </source>
</evidence>
<dbReference type="GO" id="GO:0051015">
    <property type="term" value="F:actin filament binding"/>
    <property type="evidence" value="ECO:0007669"/>
    <property type="project" value="TreeGrafter"/>
</dbReference>
<dbReference type="GO" id="GO:0007015">
    <property type="term" value="P:actin filament organization"/>
    <property type="evidence" value="ECO:0007669"/>
    <property type="project" value="TreeGrafter"/>
</dbReference>
<evidence type="ECO:0000256" key="1">
    <source>
        <dbReference type="ARBA" id="ARBA00009631"/>
    </source>
</evidence>
<dbReference type="GO" id="GO:0045202">
    <property type="term" value="C:synapse"/>
    <property type="evidence" value="ECO:0007669"/>
    <property type="project" value="Ensembl"/>
</dbReference>
<proteinExistence type="inferred from homology"/>
<accession>H0ZTQ0</accession>